<dbReference type="SMART" id="SM00953">
    <property type="entry name" value="RES"/>
    <property type="match status" value="1"/>
</dbReference>
<gene>
    <name evidence="2" type="ORF">DAA48_21915</name>
</gene>
<comment type="caution">
    <text evidence="2">The sequence shown here is derived from an EMBL/GenBank/DDBJ whole genome shotgun (WGS) entry which is preliminary data.</text>
</comment>
<dbReference type="Proteomes" id="UP000241986">
    <property type="component" value="Unassembled WGS sequence"/>
</dbReference>
<sequence length="152" mass="16829">MAEFYRLVKTKFKDSAFTGEGAKAYGGRWNRKGTPCVYLGGSIAICVLETLVHLESPDDLANFTLFTLSVPDELISKLEPLPVDWKNVPAPGHVQDAGDRWLKSLSSLALIVPSTITEETNAILNPLHPEADRIIKTAIERQQPIDPRLFKS</sequence>
<organism evidence="2 3">
    <name type="scientific">Aeromonas veronii</name>
    <dbReference type="NCBI Taxonomy" id="654"/>
    <lineage>
        <taxon>Bacteria</taxon>
        <taxon>Pseudomonadati</taxon>
        <taxon>Pseudomonadota</taxon>
        <taxon>Gammaproteobacteria</taxon>
        <taxon>Aeromonadales</taxon>
        <taxon>Aeromonadaceae</taxon>
        <taxon>Aeromonas</taxon>
    </lineage>
</organism>
<accession>A0A2T4MWZ3</accession>
<evidence type="ECO:0000313" key="2">
    <source>
        <dbReference type="EMBL" id="PTH79098.1"/>
    </source>
</evidence>
<evidence type="ECO:0000259" key="1">
    <source>
        <dbReference type="SMART" id="SM00953"/>
    </source>
</evidence>
<name>A0A2T4MWZ3_AERVE</name>
<dbReference type="Pfam" id="PF08808">
    <property type="entry name" value="RES"/>
    <property type="match status" value="1"/>
</dbReference>
<feature type="domain" description="RES" evidence="1">
    <location>
        <begin position="16"/>
        <end position="138"/>
    </location>
</feature>
<reference evidence="2 3" key="1">
    <citation type="submission" date="2018-03" db="EMBL/GenBank/DDBJ databases">
        <title>Aeromonas veronii whole genome sequencing and analysis.</title>
        <authorList>
            <person name="Xie H."/>
            <person name="Liu T."/>
            <person name="Wang K."/>
        </authorList>
    </citation>
    <scope>NUCLEOTIDE SEQUENCE [LARGE SCALE GENOMIC DNA]</scope>
    <source>
        <strain evidence="2 3">XH.VA.1</strain>
    </source>
</reference>
<dbReference type="AlphaFoldDB" id="A0A2T4MWZ3"/>
<dbReference type="RefSeq" id="WP_107684723.1">
    <property type="nucleotide sequence ID" value="NZ_PZKL01000045.1"/>
</dbReference>
<proteinExistence type="predicted"/>
<evidence type="ECO:0000313" key="3">
    <source>
        <dbReference type="Proteomes" id="UP000241986"/>
    </source>
</evidence>
<dbReference type="InterPro" id="IPR014914">
    <property type="entry name" value="RES_dom"/>
</dbReference>
<protein>
    <recommendedName>
        <fullName evidence="1">RES domain-containing protein</fullName>
    </recommendedName>
</protein>
<dbReference type="EMBL" id="PZKL01000045">
    <property type="protein sequence ID" value="PTH79098.1"/>
    <property type="molecule type" value="Genomic_DNA"/>
</dbReference>